<feature type="domain" description="DUF5648" evidence="7">
    <location>
        <begin position="261"/>
        <end position="383"/>
    </location>
</feature>
<evidence type="ECO:0000256" key="6">
    <source>
        <dbReference type="RuleBase" id="RU004296"/>
    </source>
</evidence>
<evidence type="ECO:0000256" key="1">
    <source>
        <dbReference type="ARBA" id="ARBA00008764"/>
    </source>
</evidence>
<dbReference type="SUPFAM" id="SSF50494">
    <property type="entry name" value="Trypsin-like serine proteases"/>
    <property type="match status" value="1"/>
</dbReference>
<dbReference type="Pfam" id="PF18885">
    <property type="entry name" value="DUF5648"/>
    <property type="match status" value="1"/>
</dbReference>
<dbReference type="InterPro" id="IPR008256">
    <property type="entry name" value="Peptidase_S1B"/>
</dbReference>
<dbReference type="EMBL" id="FIGO01000001">
    <property type="protein sequence ID" value="CYU43551.1"/>
    <property type="molecule type" value="Genomic_DNA"/>
</dbReference>
<dbReference type="InterPro" id="IPR043504">
    <property type="entry name" value="Peptidase_S1_PA_chymotrypsin"/>
</dbReference>
<accession>A0A116MRE4</accession>
<dbReference type="InterPro" id="IPR009003">
    <property type="entry name" value="Peptidase_S1_PA"/>
</dbReference>
<dbReference type="GO" id="GO:0004252">
    <property type="term" value="F:serine-type endopeptidase activity"/>
    <property type="evidence" value="ECO:0007669"/>
    <property type="project" value="InterPro"/>
</dbReference>
<comment type="similarity">
    <text evidence="1 6">Belongs to the peptidase S1B family.</text>
</comment>
<dbReference type="EMBL" id="FIIN01000002">
    <property type="protein sequence ID" value="CYV61802.1"/>
    <property type="molecule type" value="Genomic_DNA"/>
</dbReference>
<keyword evidence="5 6" id="KW-0720">Serine protease</keyword>
<sequence length="385" mass="42519">MKKNKLFIALISATLLVTSVLFVRADEVFTNLPSSEVIIGTDDRQYLSDTTSTLNKKMVRITFEGLNEHGQRIVGSGSGVMISKDIVLTAAHCVYNSRNKEYYQNVKVVPSATWNGETFTAPLGYSVAQETEVLSGYLTGDSTQDIGVIKLQSSLGNQTGYLEIAVQQANVGQYIKTIGYPGDRMGMYLSEGKIISSSGSTITYNLDTSGGQSGSPILNEANQIIAIHYAGNQTEQYNIARLITPDVQQLIESVNSTSGAVYRVYNPNSGWHHYTSSLGEKNHLVSLGWKDEGIAWEAGNNVPVHRLYNPNNGHHFYTTNTAEKDSLVATGWKYENIAFYSGDNLEVFRLYNPNTGEHFYTVNYLERNHLIAVGWGYEGVAFKTK</sequence>
<dbReference type="AlphaFoldDB" id="A0A116MRE4"/>
<evidence type="ECO:0000256" key="4">
    <source>
        <dbReference type="ARBA" id="ARBA00022801"/>
    </source>
</evidence>
<protein>
    <recommendedName>
        <fullName evidence="6">Serine protease</fullName>
        <ecNumber evidence="6">3.4.21.-</ecNumber>
    </recommendedName>
</protein>
<feature type="chain" id="PRO_5014203787" description="Serine protease" evidence="6">
    <location>
        <begin position="26"/>
        <end position="385"/>
    </location>
</feature>
<dbReference type="InterPro" id="IPR043708">
    <property type="entry name" value="DUF5648"/>
</dbReference>
<evidence type="ECO:0000256" key="2">
    <source>
        <dbReference type="ARBA" id="ARBA00022670"/>
    </source>
</evidence>
<dbReference type="Gene3D" id="2.40.10.10">
    <property type="entry name" value="Trypsin-like serine proteases"/>
    <property type="match status" value="2"/>
</dbReference>
<proteinExistence type="inferred from homology"/>
<dbReference type="InterPro" id="IPR018114">
    <property type="entry name" value="TRYPSIN_HIS"/>
</dbReference>
<gene>
    <name evidence="9" type="primary">blaSE</name>
    <name evidence="8" type="synonym">blaSE_1</name>
    <name evidence="8" type="ORF">ERS132410_00178</name>
    <name evidence="9" type="ORF">ERS132452_00451</name>
</gene>
<name>A0A116MRE4_STRSU</name>
<evidence type="ECO:0000259" key="7">
    <source>
        <dbReference type="Pfam" id="PF18885"/>
    </source>
</evidence>
<feature type="signal peptide" evidence="6">
    <location>
        <begin position="1"/>
        <end position="25"/>
    </location>
</feature>
<dbReference type="PANTHER" id="PTHR15462">
    <property type="entry name" value="SERINE PROTEASE"/>
    <property type="match status" value="1"/>
</dbReference>
<evidence type="ECO:0000313" key="9">
    <source>
        <dbReference type="EMBL" id="CYV61802.1"/>
    </source>
</evidence>
<evidence type="ECO:0000313" key="10">
    <source>
        <dbReference type="Proteomes" id="UP000071765"/>
    </source>
</evidence>
<evidence type="ECO:0000256" key="3">
    <source>
        <dbReference type="ARBA" id="ARBA00022729"/>
    </source>
</evidence>
<reference evidence="10 11" key="1">
    <citation type="submission" date="2016-02" db="EMBL/GenBank/DDBJ databases">
        <authorList>
            <consortium name="Pathogen Informatics"/>
        </authorList>
    </citation>
    <scope>NUCLEOTIDE SEQUENCE [LARGE SCALE GENOMIC DNA]</scope>
    <source>
        <strain evidence="8 11">LSS48</strain>
        <strain evidence="9 10">LSS90</strain>
    </source>
</reference>
<keyword evidence="2 6" id="KW-0645">Protease</keyword>
<dbReference type="InterPro" id="IPR050966">
    <property type="entry name" value="Glutamyl_endopeptidase"/>
</dbReference>
<dbReference type="Proteomes" id="UP000073485">
    <property type="component" value="Unassembled WGS sequence"/>
</dbReference>
<keyword evidence="4 6" id="KW-0378">Hydrolase</keyword>
<dbReference type="RefSeq" id="WP_052501770.1">
    <property type="nucleotide sequence ID" value="NZ_CEDG01000104.1"/>
</dbReference>
<dbReference type="Pfam" id="PF13365">
    <property type="entry name" value="Trypsin_2"/>
    <property type="match status" value="1"/>
</dbReference>
<organism evidence="9 10">
    <name type="scientific">Streptococcus suis</name>
    <dbReference type="NCBI Taxonomy" id="1307"/>
    <lineage>
        <taxon>Bacteria</taxon>
        <taxon>Bacillati</taxon>
        <taxon>Bacillota</taxon>
        <taxon>Bacilli</taxon>
        <taxon>Lactobacillales</taxon>
        <taxon>Streptococcaceae</taxon>
        <taxon>Streptococcus</taxon>
    </lineage>
</organism>
<dbReference type="Proteomes" id="UP000071765">
    <property type="component" value="Unassembled WGS sequence"/>
</dbReference>
<dbReference type="EC" id="3.4.21.-" evidence="6"/>
<evidence type="ECO:0000313" key="8">
    <source>
        <dbReference type="EMBL" id="CYU43551.1"/>
    </source>
</evidence>
<dbReference type="GO" id="GO:0006508">
    <property type="term" value="P:proteolysis"/>
    <property type="evidence" value="ECO:0007669"/>
    <property type="project" value="UniProtKB-KW"/>
</dbReference>
<dbReference type="PRINTS" id="PR00839">
    <property type="entry name" value="V8PROTEASE"/>
</dbReference>
<dbReference type="PROSITE" id="PS00134">
    <property type="entry name" value="TRYPSIN_HIS"/>
    <property type="match status" value="1"/>
</dbReference>
<keyword evidence="3 6" id="KW-0732">Signal</keyword>
<evidence type="ECO:0000313" key="11">
    <source>
        <dbReference type="Proteomes" id="UP000073485"/>
    </source>
</evidence>
<dbReference type="PANTHER" id="PTHR15462:SF8">
    <property type="entry name" value="SERINE PROTEASE"/>
    <property type="match status" value="1"/>
</dbReference>
<evidence type="ECO:0000256" key="5">
    <source>
        <dbReference type="ARBA" id="ARBA00022825"/>
    </source>
</evidence>